<name>A0A9D9DH11_9FIRM</name>
<dbReference type="InterPro" id="IPR035068">
    <property type="entry name" value="TldD/PmbA_N"/>
</dbReference>
<evidence type="ECO:0000259" key="1">
    <source>
        <dbReference type="Pfam" id="PF19289"/>
    </source>
</evidence>
<dbReference type="GO" id="GO:0006508">
    <property type="term" value="P:proteolysis"/>
    <property type="evidence" value="ECO:0007669"/>
    <property type="project" value="InterPro"/>
</dbReference>
<dbReference type="Proteomes" id="UP000823634">
    <property type="component" value="Unassembled WGS sequence"/>
</dbReference>
<dbReference type="Pfam" id="PF19290">
    <property type="entry name" value="PmbA_TldD_2nd"/>
    <property type="match status" value="1"/>
</dbReference>
<dbReference type="EMBL" id="JADINA010000011">
    <property type="protein sequence ID" value="MBO8425950.1"/>
    <property type="molecule type" value="Genomic_DNA"/>
</dbReference>
<feature type="domain" description="Metalloprotease TldD/E central" evidence="2">
    <location>
        <begin position="109"/>
        <end position="213"/>
    </location>
</feature>
<reference evidence="3" key="2">
    <citation type="journal article" date="2021" name="PeerJ">
        <title>Extensive microbial diversity within the chicken gut microbiome revealed by metagenomics and culture.</title>
        <authorList>
            <person name="Gilroy R."/>
            <person name="Ravi A."/>
            <person name="Getino M."/>
            <person name="Pursley I."/>
            <person name="Horton D.L."/>
            <person name="Alikhan N.F."/>
            <person name="Baker D."/>
            <person name="Gharbi K."/>
            <person name="Hall N."/>
            <person name="Watson M."/>
            <person name="Adriaenssens E.M."/>
            <person name="Foster-Nyarko E."/>
            <person name="Jarju S."/>
            <person name="Secka A."/>
            <person name="Antonio M."/>
            <person name="Oren A."/>
            <person name="Chaudhuri R.R."/>
            <person name="La Ragione R."/>
            <person name="Hildebrand F."/>
            <person name="Pallen M.J."/>
        </authorList>
    </citation>
    <scope>NUCLEOTIDE SEQUENCE</scope>
    <source>
        <strain evidence="3">17113</strain>
    </source>
</reference>
<dbReference type="SUPFAM" id="SSF111283">
    <property type="entry name" value="Putative modulator of DNA gyrase, PmbA/TldD"/>
    <property type="match status" value="1"/>
</dbReference>
<comment type="caution">
    <text evidence="3">The sequence shown here is derived from an EMBL/GenBank/DDBJ whole genome shotgun (WGS) entry which is preliminary data.</text>
</comment>
<evidence type="ECO:0000313" key="4">
    <source>
        <dbReference type="Proteomes" id="UP000823634"/>
    </source>
</evidence>
<gene>
    <name evidence="3" type="ORF">IAC61_01335</name>
</gene>
<dbReference type="PANTHER" id="PTHR43421:SF1">
    <property type="entry name" value="METALLOPROTEASE PMBA"/>
    <property type="match status" value="1"/>
</dbReference>
<dbReference type="GO" id="GO:0008237">
    <property type="term" value="F:metallopeptidase activity"/>
    <property type="evidence" value="ECO:0007669"/>
    <property type="project" value="InterPro"/>
</dbReference>
<dbReference type="InterPro" id="IPR047657">
    <property type="entry name" value="PmbA"/>
</dbReference>
<accession>A0A9D9DH11</accession>
<dbReference type="Gene3D" id="3.30.2290.10">
    <property type="entry name" value="PmbA/TldD superfamily"/>
    <property type="match status" value="1"/>
</dbReference>
<dbReference type="PANTHER" id="PTHR43421">
    <property type="entry name" value="METALLOPROTEASE PMBA"/>
    <property type="match status" value="1"/>
</dbReference>
<dbReference type="Pfam" id="PF19289">
    <property type="entry name" value="PmbA_TldD_3rd"/>
    <property type="match status" value="1"/>
</dbReference>
<dbReference type="InterPro" id="IPR036059">
    <property type="entry name" value="TldD/PmbA_sf"/>
</dbReference>
<dbReference type="GO" id="GO:0005829">
    <property type="term" value="C:cytosol"/>
    <property type="evidence" value="ECO:0007669"/>
    <property type="project" value="TreeGrafter"/>
</dbReference>
<dbReference type="InterPro" id="IPR045570">
    <property type="entry name" value="Metalloprtase-TldD/E_cen_dom"/>
</dbReference>
<dbReference type="AlphaFoldDB" id="A0A9D9DH11"/>
<protein>
    <submittedName>
        <fullName evidence="3">TldD/PmbA family protein</fullName>
    </submittedName>
</protein>
<evidence type="ECO:0000313" key="3">
    <source>
        <dbReference type="EMBL" id="MBO8425950.1"/>
    </source>
</evidence>
<proteinExistence type="predicted"/>
<reference evidence="3" key="1">
    <citation type="submission" date="2020-10" db="EMBL/GenBank/DDBJ databases">
        <authorList>
            <person name="Gilroy R."/>
        </authorList>
    </citation>
    <scope>NUCLEOTIDE SEQUENCE</scope>
    <source>
        <strain evidence="3">17113</strain>
    </source>
</reference>
<evidence type="ECO:0000259" key="2">
    <source>
        <dbReference type="Pfam" id="PF19290"/>
    </source>
</evidence>
<organism evidence="3 4">
    <name type="scientific">Candidatus Alloenteromonas pullistercoris</name>
    <dbReference type="NCBI Taxonomy" id="2840785"/>
    <lineage>
        <taxon>Bacteria</taxon>
        <taxon>Bacillati</taxon>
        <taxon>Bacillota</taxon>
        <taxon>Bacillota incertae sedis</taxon>
        <taxon>Candidatus Alloenteromonas</taxon>
    </lineage>
</organism>
<dbReference type="InterPro" id="IPR045569">
    <property type="entry name" value="Metalloprtase-TldD/E_C"/>
</dbReference>
<sequence length="440" mass="48742">MNFSKFFQEAEKQGLEQAQISYYLNKETRIKLFEGEIDSFDVMENFTIRASGIYQGKYGSTVADKPKDDIFPELVANIKRNASLSEEKSEVGIFPGSPKYVNKNVFCKDLAEESLSEKIANLKVLNQCIVGFDERIKKAYGPTYTESETTYRFANSFGLNLKRKYNFAYYTAGAIAEENGETKTFSDFVSYTGKGSVDFKAFGEEVAKKAVSKFTPLGLKSGKYPTVINKDIMGDFISYFLSSTIADEVQRHSSFLEGKLNERVVSRKLTIKELPLEKGPCFVNFDDEGVATKNKTIIDKGVLKTYLYNRSTALKDRVESTGNGSSEGGKIKTAVFFTRVKKGKKGFAEMIAPIQEGVYITEIAGLGTGMNAKSGNFSCQAEGYLIKDGRLDKPLNLITLSGNLLSMLKDVKDLDNASCDPLSSVDCPNVYIKKMSIGGE</sequence>
<feature type="domain" description="Metalloprotease TldD/E C-terminal" evidence="1">
    <location>
        <begin position="221"/>
        <end position="439"/>
    </location>
</feature>